<keyword evidence="1" id="KW-0282">Flagellum</keyword>
<dbReference type="STRING" id="690567.2467"/>
<evidence type="ECO:0000313" key="1">
    <source>
        <dbReference type="EMBL" id="CQB52004.1"/>
    </source>
</evidence>
<dbReference type="Proteomes" id="UP000045545">
    <property type="component" value="Unassembled WGS sequence"/>
</dbReference>
<proteinExistence type="predicted"/>
<dbReference type="AlphaFoldDB" id="A0A0E4GTX8"/>
<keyword evidence="1" id="KW-0969">Cilium</keyword>
<protein>
    <submittedName>
        <fullName evidence="1">Flagellar protein FliT</fullName>
    </submittedName>
</protein>
<keyword evidence="1" id="KW-0966">Cell projection</keyword>
<gene>
    <name evidence="1" type="ORF">2467</name>
</gene>
<accession>A0A0E4GTX8</accession>
<dbReference type="EMBL" id="CGIH01000042">
    <property type="protein sequence ID" value="CQB52004.1"/>
    <property type="molecule type" value="Genomic_DNA"/>
</dbReference>
<sequence>MAGEINAETTENLLQARRLFEDIYMISAKQKSLLEAENEELWPLETILELLDERQKIINLIEKLDYLPTPSSDQSLSPNQATGQAMNNQIMDEIQALIKNIQTNDAICQDKMQKAMPVIMNKLNKTRENKKAQLAYDQGEVLNSAWFIDQKS</sequence>
<reference evidence="1 2" key="1">
    <citation type="submission" date="2015-03" db="EMBL/GenBank/DDBJ databases">
        <authorList>
            <person name="Murphy D."/>
        </authorList>
    </citation>
    <scope>NUCLEOTIDE SEQUENCE [LARGE SCALE GENOMIC DNA]</scope>
    <source>
        <strain evidence="1 2">OL-4</strain>
    </source>
</reference>
<name>A0A0E4GTX8_9FIRM</name>
<keyword evidence="2" id="KW-1185">Reference proteome</keyword>
<organism evidence="1 2">
    <name type="scientific">Syntrophomonas zehnderi OL-4</name>
    <dbReference type="NCBI Taxonomy" id="690567"/>
    <lineage>
        <taxon>Bacteria</taxon>
        <taxon>Bacillati</taxon>
        <taxon>Bacillota</taxon>
        <taxon>Clostridia</taxon>
        <taxon>Eubacteriales</taxon>
        <taxon>Syntrophomonadaceae</taxon>
        <taxon>Syntrophomonas</taxon>
    </lineage>
</organism>
<evidence type="ECO:0000313" key="2">
    <source>
        <dbReference type="Proteomes" id="UP000045545"/>
    </source>
</evidence>
<dbReference type="RefSeq" id="WP_046499484.1">
    <property type="nucleotide sequence ID" value="NZ_CGIH01000042.1"/>
</dbReference>